<sequence length="82" mass="9071">MVAKSGRAGGGNHQTLEQHTDQVLSMLVFAKSYAVHFAFPVLLTIPNSKITMTLTAERRDSQIAQRYCEQSYAAVRLTSTKV</sequence>
<dbReference type="Proteomes" id="UP000606974">
    <property type="component" value="Unassembled WGS sequence"/>
</dbReference>
<proteinExistence type="predicted"/>
<name>A0A8H7ASU8_9EURO</name>
<protein>
    <submittedName>
        <fullName evidence="1">Uncharacterized protein</fullName>
    </submittedName>
</protein>
<reference evidence="1" key="1">
    <citation type="submission" date="2020-02" db="EMBL/GenBank/DDBJ databases">
        <authorList>
            <person name="Palmer J.M."/>
        </authorList>
    </citation>
    <scope>NUCLEOTIDE SEQUENCE</scope>
    <source>
        <strain evidence="1">EPUS1.4</strain>
        <tissue evidence="1">Thallus</tissue>
    </source>
</reference>
<dbReference type="EMBL" id="JAACFV010000013">
    <property type="protein sequence ID" value="KAF7512332.1"/>
    <property type="molecule type" value="Genomic_DNA"/>
</dbReference>
<organism evidence="1 2">
    <name type="scientific">Endocarpon pusillum</name>
    <dbReference type="NCBI Taxonomy" id="364733"/>
    <lineage>
        <taxon>Eukaryota</taxon>
        <taxon>Fungi</taxon>
        <taxon>Dikarya</taxon>
        <taxon>Ascomycota</taxon>
        <taxon>Pezizomycotina</taxon>
        <taxon>Eurotiomycetes</taxon>
        <taxon>Chaetothyriomycetidae</taxon>
        <taxon>Verrucariales</taxon>
        <taxon>Verrucariaceae</taxon>
        <taxon>Endocarpon</taxon>
    </lineage>
</organism>
<comment type="caution">
    <text evidence="1">The sequence shown here is derived from an EMBL/GenBank/DDBJ whole genome shotgun (WGS) entry which is preliminary data.</text>
</comment>
<evidence type="ECO:0000313" key="1">
    <source>
        <dbReference type="EMBL" id="KAF7512332.1"/>
    </source>
</evidence>
<dbReference type="AlphaFoldDB" id="A0A8H7ASU8"/>
<accession>A0A8H7ASU8</accession>
<evidence type="ECO:0000313" key="2">
    <source>
        <dbReference type="Proteomes" id="UP000606974"/>
    </source>
</evidence>
<keyword evidence="2" id="KW-1185">Reference proteome</keyword>
<gene>
    <name evidence="1" type="ORF">GJ744_001900</name>
</gene>